<evidence type="ECO:0000313" key="2">
    <source>
        <dbReference type="Proteomes" id="UP000238270"/>
    </source>
</evidence>
<accession>A0A2S6Z3B6</accession>
<organism evidence="1 2">
    <name type="scientific">Xanthomonas arboricola pv. populi</name>
    <dbReference type="NCBI Taxonomy" id="487823"/>
    <lineage>
        <taxon>Bacteria</taxon>
        <taxon>Pseudomonadati</taxon>
        <taxon>Pseudomonadota</taxon>
        <taxon>Gammaproteobacteria</taxon>
        <taxon>Lysobacterales</taxon>
        <taxon>Lysobacteraceae</taxon>
        <taxon>Xanthomonas</taxon>
    </lineage>
</organism>
<dbReference type="Proteomes" id="UP000238270">
    <property type="component" value="Unassembled WGS sequence"/>
</dbReference>
<dbReference type="EMBL" id="MIGV01000015">
    <property type="protein sequence ID" value="PPT75495.1"/>
    <property type="molecule type" value="Genomic_DNA"/>
</dbReference>
<proteinExistence type="predicted"/>
<dbReference type="AlphaFoldDB" id="A0A2S6Z3B6"/>
<protein>
    <submittedName>
        <fullName evidence="1">Uncharacterized protein</fullName>
    </submittedName>
</protein>
<reference evidence="1 2" key="1">
    <citation type="submission" date="2016-08" db="EMBL/GenBank/DDBJ databases">
        <title>Evolution of the type three secretion system and type three effector repertoires in Xanthomonas.</title>
        <authorList>
            <person name="Merda D."/>
            <person name="Briand M."/>
            <person name="Bosis E."/>
            <person name="Rousseau C."/>
            <person name="Portier P."/>
            <person name="Jacques M.-A."/>
            <person name="Fischer-Le Saux M."/>
        </authorList>
    </citation>
    <scope>NUCLEOTIDE SEQUENCE [LARGE SCALE GENOMIC DNA]</scope>
    <source>
        <strain evidence="1 2">CFBP 3122</strain>
    </source>
</reference>
<sequence length="64" mass="6850">MSDVVGQRAGARAHGRLYANTGDWVESLTALRETQCGALQLVNHHGEVLAELATQSHPAQQRAA</sequence>
<gene>
    <name evidence="1" type="ORF">XaplCFBP3122_13160</name>
</gene>
<dbReference type="RefSeq" id="WP_181109009.1">
    <property type="nucleotide sequence ID" value="NZ_MIGV01000015.1"/>
</dbReference>
<comment type="caution">
    <text evidence="1">The sequence shown here is derived from an EMBL/GenBank/DDBJ whole genome shotgun (WGS) entry which is preliminary data.</text>
</comment>
<name>A0A2S6Z3B6_9XANT</name>
<evidence type="ECO:0000313" key="1">
    <source>
        <dbReference type="EMBL" id="PPT75495.1"/>
    </source>
</evidence>